<keyword evidence="3" id="KW-1185">Reference proteome</keyword>
<sequence length="426" mass="48235">MRIWRTLRLVDHSFIQGIVGDVVMFAEVSVDWIFLRTAIEFWDPQHAVFNFQGTKLTPTIEEYTALIQRPTPTTQGIFIPNPFAVIRSQLYTLLGIPVQEAHHELHQGWDHGIRIAWLVDWMLLRALTPSTGSYQRDACHGFLLLIFGTLLFPHVPNLIDRAIAQVVLQAIGGHSYVEALLAETVRFIDYVREVRHGRMRGSPHLLQVWLLAHSRPFCSSHPFSYIADERSLIACLVSVFPPPERSFSKWRHFLRELTPARFLWVAHWNPDGPMITGCPGIVGVPLLRHLGSTLIFPGWVIRQLGGLQDIPAEIDRLPYRIQWADPTSTAPARFLQIREIHRQRDASIIQRLYFPEHPTDEEKALSATSAYVAQFNSQGSTSPQQPQIVPIPRAACAHPNFISSGHACAKPMQRGLGFPAMVNVTC</sequence>
<dbReference type="AlphaFoldDB" id="A0A2I0JX16"/>
<accession>A0A2I0JX16</accession>
<evidence type="ECO:0000259" key="1">
    <source>
        <dbReference type="Pfam" id="PF24924"/>
    </source>
</evidence>
<evidence type="ECO:0000313" key="3">
    <source>
        <dbReference type="Proteomes" id="UP000233551"/>
    </source>
</evidence>
<gene>
    <name evidence="2" type="ORF">CRG98_019195</name>
</gene>
<dbReference type="Pfam" id="PF24924">
    <property type="entry name" value="DUF7745"/>
    <property type="match status" value="1"/>
</dbReference>
<dbReference type="PANTHER" id="PTHR48200:SF1">
    <property type="entry name" value="AMINOTRANSFERASE-LIKE PLANT MOBILE DOMAIN-CONTAINING PROTEIN"/>
    <property type="match status" value="1"/>
</dbReference>
<organism evidence="2 3">
    <name type="scientific">Punica granatum</name>
    <name type="common">Pomegranate</name>
    <dbReference type="NCBI Taxonomy" id="22663"/>
    <lineage>
        <taxon>Eukaryota</taxon>
        <taxon>Viridiplantae</taxon>
        <taxon>Streptophyta</taxon>
        <taxon>Embryophyta</taxon>
        <taxon>Tracheophyta</taxon>
        <taxon>Spermatophyta</taxon>
        <taxon>Magnoliopsida</taxon>
        <taxon>eudicotyledons</taxon>
        <taxon>Gunneridae</taxon>
        <taxon>Pentapetalae</taxon>
        <taxon>rosids</taxon>
        <taxon>malvids</taxon>
        <taxon>Myrtales</taxon>
        <taxon>Lythraceae</taxon>
        <taxon>Punica</taxon>
    </lineage>
</organism>
<comment type="caution">
    <text evidence="2">The sequence shown here is derived from an EMBL/GenBank/DDBJ whole genome shotgun (WGS) entry which is preliminary data.</text>
</comment>
<dbReference type="PANTHER" id="PTHR48200">
    <property type="entry name" value="PROTEIN, PUTATIVE-RELATED"/>
    <property type="match status" value="1"/>
</dbReference>
<feature type="domain" description="DUF7745" evidence="1">
    <location>
        <begin position="19"/>
        <end position="306"/>
    </location>
</feature>
<reference evidence="2 3" key="1">
    <citation type="submission" date="2017-11" db="EMBL/GenBank/DDBJ databases">
        <title>De-novo sequencing of pomegranate (Punica granatum L.) genome.</title>
        <authorList>
            <person name="Akparov Z."/>
            <person name="Amiraslanov A."/>
            <person name="Hajiyeva S."/>
            <person name="Abbasov M."/>
            <person name="Kaur K."/>
            <person name="Hamwieh A."/>
            <person name="Solovyev V."/>
            <person name="Salamov A."/>
            <person name="Braich B."/>
            <person name="Kosarev P."/>
            <person name="Mahmoud A."/>
            <person name="Hajiyev E."/>
            <person name="Babayeva S."/>
            <person name="Izzatullayeva V."/>
            <person name="Mammadov A."/>
            <person name="Mammadov A."/>
            <person name="Sharifova S."/>
            <person name="Ojaghi J."/>
            <person name="Eynullazada K."/>
            <person name="Bayramov B."/>
            <person name="Abdulazimova A."/>
            <person name="Shahmuradov I."/>
        </authorList>
    </citation>
    <scope>NUCLEOTIDE SEQUENCE [LARGE SCALE GENOMIC DNA]</scope>
    <source>
        <strain evidence="3">cv. AG2017</strain>
        <tissue evidence="2">Leaf</tissue>
    </source>
</reference>
<dbReference type="Proteomes" id="UP000233551">
    <property type="component" value="Unassembled WGS sequence"/>
</dbReference>
<evidence type="ECO:0000313" key="2">
    <source>
        <dbReference type="EMBL" id="PKI60410.1"/>
    </source>
</evidence>
<name>A0A2I0JX16_PUNGR</name>
<proteinExistence type="predicted"/>
<dbReference type="EMBL" id="PGOL01001156">
    <property type="protein sequence ID" value="PKI60410.1"/>
    <property type="molecule type" value="Genomic_DNA"/>
</dbReference>
<dbReference type="InterPro" id="IPR056647">
    <property type="entry name" value="DUF7745"/>
</dbReference>
<protein>
    <recommendedName>
        <fullName evidence="1">DUF7745 domain-containing protein</fullName>
    </recommendedName>
</protein>